<accession>A0A5B7H574</accession>
<reference evidence="1 2" key="1">
    <citation type="submission" date="2019-05" db="EMBL/GenBank/DDBJ databases">
        <title>Another draft genome of Portunus trituberculatus and its Hox gene families provides insights of decapod evolution.</title>
        <authorList>
            <person name="Jeong J.-H."/>
            <person name="Song I."/>
            <person name="Kim S."/>
            <person name="Choi T."/>
            <person name="Kim D."/>
            <person name="Ryu S."/>
            <person name="Kim W."/>
        </authorList>
    </citation>
    <scope>NUCLEOTIDE SEQUENCE [LARGE SCALE GENOMIC DNA]</scope>
    <source>
        <tissue evidence="1">Muscle</tissue>
    </source>
</reference>
<protein>
    <submittedName>
        <fullName evidence="1">Uncharacterized protein</fullName>
    </submittedName>
</protein>
<dbReference type="Proteomes" id="UP000324222">
    <property type="component" value="Unassembled WGS sequence"/>
</dbReference>
<dbReference type="EMBL" id="VSRR010022447">
    <property type="protein sequence ID" value="MPC64695.1"/>
    <property type="molecule type" value="Genomic_DNA"/>
</dbReference>
<evidence type="ECO:0000313" key="2">
    <source>
        <dbReference type="Proteomes" id="UP000324222"/>
    </source>
</evidence>
<comment type="caution">
    <text evidence="1">The sequence shown here is derived from an EMBL/GenBank/DDBJ whole genome shotgun (WGS) entry which is preliminary data.</text>
</comment>
<organism evidence="1 2">
    <name type="scientific">Portunus trituberculatus</name>
    <name type="common">Swimming crab</name>
    <name type="synonym">Neptunus trituberculatus</name>
    <dbReference type="NCBI Taxonomy" id="210409"/>
    <lineage>
        <taxon>Eukaryota</taxon>
        <taxon>Metazoa</taxon>
        <taxon>Ecdysozoa</taxon>
        <taxon>Arthropoda</taxon>
        <taxon>Crustacea</taxon>
        <taxon>Multicrustacea</taxon>
        <taxon>Malacostraca</taxon>
        <taxon>Eumalacostraca</taxon>
        <taxon>Eucarida</taxon>
        <taxon>Decapoda</taxon>
        <taxon>Pleocyemata</taxon>
        <taxon>Brachyura</taxon>
        <taxon>Eubrachyura</taxon>
        <taxon>Portunoidea</taxon>
        <taxon>Portunidae</taxon>
        <taxon>Portuninae</taxon>
        <taxon>Portunus</taxon>
    </lineage>
</organism>
<dbReference type="AlphaFoldDB" id="A0A5B7H574"/>
<sequence length="79" mass="8585">MTSSVPVSLSHLVQLPRPRVCCAVPSTGESHVPLSSPSRSAGLMTVHAEKMLQEARQCEDEDEDKGKKIKLHTISSLMT</sequence>
<evidence type="ECO:0000313" key="1">
    <source>
        <dbReference type="EMBL" id="MPC64695.1"/>
    </source>
</evidence>
<gene>
    <name evidence="1" type="ORF">E2C01_058815</name>
</gene>
<keyword evidence="2" id="KW-1185">Reference proteome</keyword>
<proteinExistence type="predicted"/>
<name>A0A5B7H574_PORTR</name>